<gene>
    <name evidence="1" type="ORF">DM877_11235</name>
</gene>
<evidence type="ECO:0000313" key="2">
    <source>
        <dbReference type="Proteomes" id="UP000290875"/>
    </source>
</evidence>
<evidence type="ECO:0000313" key="1">
    <source>
        <dbReference type="EMBL" id="RXW28972.1"/>
    </source>
</evidence>
<dbReference type="AlphaFoldDB" id="A0A4Q2E9L5"/>
<dbReference type="Proteomes" id="UP000290875">
    <property type="component" value="Unassembled WGS sequence"/>
</dbReference>
<dbReference type="NCBIfam" id="TIGR01725">
    <property type="entry name" value="phge_HK97_gp10"/>
    <property type="match status" value="1"/>
</dbReference>
<dbReference type="EMBL" id="QJSL01000009">
    <property type="protein sequence ID" value="RXW28972.1"/>
    <property type="molecule type" value="Genomic_DNA"/>
</dbReference>
<reference evidence="1 2" key="1">
    <citation type="submission" date="2018-06" db="EMBL/GenBank/DDBJ databases">
        <title>Carbapenemase-producing Enterobacteriaceae present in wastewater treatment plant effluent and nearby surface waters in the US.</title>
        <authorList>
            <person name="Mathys D.A."/>
            <person name="Mollenkopf D.F."/>
            <person name="Feicht S.M."/>
            <person name="Adams R.J."/>
            <person name="Albers A.L."/>
            <person name="Grooters S.V."/>
            <person name="Stuever D.M."/>
            <person name="Daniels J.B."/>
            <person name="Wittum T.E."/>
        </authorList>
    </citation>
    <scope>NUCLEOTIDE SEQUENCE [LARGE SCALE GENOMIC DNA]</scope>
    <source>
        <strain evidence="1 2">GEO_4_Eff_A</strain>
    </source>
</reference>
<sequence>MADGVEVNIEGLDSLLGKMSAISEVTQSKAGRIALRKAANIIRDRARGNAQRVDDPLTREAIYKNIVAKFDNRKYRLTGDIGFRIGVLGGARANLKARDQRKSDRRRARLGQASLENMGEISGAGKGNPGGATYYWRFLEFGTEHAQAHPILRPAMNGVDMQVISTFSSEFEKAIDRAISRAQKKGVPP</sequence>
<proteinExistence type="predicted"/>
<accession>A0A4Q2E9L5</accession>
<dbReference type="Pfam" id="PF04883">
    <property type="entry name" value="HK97-gp10_like"/>
    <property type="match status" value="1"/>
</dbReference>
<evidence type="ECO:0008006" key="3">
    <source>
        <dbReference type="Google" id="ProtNLM"/>
    </source>
</evidence>
<comment type="caution">
    <text evidence="1">The sequence shown here is derived from an EMBL/GenBank/DDBJ whole genome shotgun (WGS) entry which is preliminary data.</text>
</comment>
<dbReference type="InterPro" id="IPR010064">
    <property type="entry name" value="HK97-gp10_tail"/>
</dbReference>
<dbReference type="RefSeq" id="WP_129324276.1">
    <property type="nucleotide sequence ID" value="NZ_QJSL01000009.1"/>
</dbReference>
<name>A0A4Q2E9L5_ENTCL</name>
<organism evidence="1 2">
    <name type="scientific">Enterobacter cloacae</name>
    <dbReference type="NCBI Taxonomy" id="550"/>
    <lineage>
        <taxon>Bacteria</taxon>
        <taxon>Pseudomonadati</taxon>
        <taxon>Pseudomonadota</taxon>
        <taxon>Gammaproteobacteria</taxon>
        <taxon>Enterobacterales</taxon>
        <taxon>Enterobacteriaceae</taxon>
        <taxon>Enterobacter</taxon>
        <taxon>Enterobacter cloacae complex</taxon>
    </lineage>
</organism>
<protein>
    <recommendedName>
        <fullName evidence="3">HK97 gp10 family phage protein</fullName>
    </recommendedName>
</protein>